<reference evidence="1 2" key="1">
    <citation type="submission" date="2019-03" db="EMBL/GenBank/DDBJ databases">
        <title>Genomic Encyclopedia of Type Strains, Phase IV (KMG-IV): sequencing the most valuable type-strain genomes for metagenomic binning, comparative biology and taxonomic classification.</title>
        <authorList>
            <person name="Goeker M."/>
        </authorList>
    </citation>
    <scope>NUCLEOTIDE SEQUENCE [LARGE SCALE GENOMIC DNA]</scope>
    <source>
        <strain evidence="1 2">DSM 2132</strain>
    </source>
</reference>
<name>A0A4R2PA58_RHOSA</name>
<dbReference type="InParanoid" id="A0A4R2PA58"/>
<dbReference type="OrthoDB" id="1401598at2"/>
<sequence length="433" mass="49194">METISYPLVEMALQRVDGASFEKFCHAFFAALTGENFVPLGGVHDGGADAFTEGGVFDAGHADHFWQASVEKTPRSKIRKTVSRLREFGRTPAQLTYCTSVVVQDIDGEEDLLGAELSLRVRIRDQKYILSHINDSPQTVQAFNSYLAPQLAFLRDIGGTTLLSHTPDLPARSLCVFLGQEIERRRGDTQLLEAVTDSLILWAMEGTDPDKGIFVTRDEIREKIEAALPAARHFIRGVMDHRLKALSSKQGTSGREVRWHKKEDKFCLPYETRLLVEQENVEDESLKTQVSDIFKMRVSGFTIPDEPDALMELVVGTCHRTLEITFEKQGLEVAYYFAEEEPEDYVTPSISENVDSAMEALSVGSDKRQLVKETSMKVLRSTFYESTEEERVYLSKLSRTYTLIFVLKNEPKIVEYFRTMSRDFFIYRCGPNY</sequence>
<dbReference type="EMBL" id="SLXO01000010">
    <property type="protein sequence ID" value="TCP31940.1"/>
    <property type="molecule type" value="Genomic_DNA"/>
</dbReference>
<evidence type="ECO:0000313" key="2">
    <source>
        <dbReference type="Proteomes" id="UP000295399"/>
    </source>
</evidence>
<proteinExistence type="predicted"/>
<evidence type="ECO:0000313" key="1">
    <source>
        <dbReference type="EMBL" id="TCP31940.1"/>
    </source>
</evidence>
<dbReference type="AlphaFoldDB" id="A0A4R2PA58"/>
<gene>
    <name evidence="1" type="ORF">EV659_11016</name>
</gene>
<dbReference type="Proteomes" id="UP000295399">
    <property type="component" value="Unassembled WGS sequence"/>
</dbReference>
<keyword evidence="2" id="KW-1185">Reference proteome</keyword>
<protein>
    <submittedName>
        <fullName evidence="1">Uncharacterized protein</fullName>
    </submittedName>
</protein>
<organism evidence="1 2">
    <name type="scientific">Rhodothalassium salexigens DSM 2132</name>
    <dbReference type="NCBI Taxonomy" id="1188247"/>
    <lineage>
        <taxon>Bacteria</taxon>
        <taxon>Pseudomonadati</taxon>
        <taxon>Pseudomonadota</taxon>
        <taxon>Alphaproteobacteria</taxon>
        <taxon>Rhodothalassiales</taxon>
        <taxon>Rhodothalassiaceae</taxon>
        <taxon>Rhodothalassium</taxon>
    </lineage>
</organism>
<accession>A0A4R2PA58</accession>
<dbReference type="RefSeq" id="WP_132709164.1">
    <property type="nucleotide sequence ID" value="NZ_JACIGF010000010.1"/>
</dbReference>
<comment type="caution">
    <text evidence="1">The sequence shown here is derived from an EMBL/GenBank/DDBJ whole genome shotgun (WGS) entry which is preliminary data.</text>
</comment>